<dbReference type="AlphaFoldDB" id="G0N154"/>
<proteinExistence type="predicted"/>
<protein>
    <submittedName>
        <fullName evidence="1">Uncharacterized protein</fullName>
    </submittedName>
</protein>
<dbReference type="OrthoDB" id="5901286at2759"/>
<dbReference type="EMBL" id="GL379826">
    <property type="protein sequence ID" value="EGT49843.1"/>
    <property type="molecule type" value="Genomic_DNA"/>
</dbReference>
<keyword evidence="2" id="KW-1185">Reference proteome</keyword>
<dbReference type="Proteomes" id="UP000008068">
    <property type="component" value="Unassembled WGS sequence"/>
</dbReference>
<organism evidence="2">
    <name type="scientific">Caenorhabditis brenneri</name>
    <name type="common">Nematode worm</name>
    <dbReference type="NCBI Taxonomy" id="135651"/>
    <lineage>
        <taxon>Eukaryota</taxon>
        <taxon>Metazoa</taxon>
        <taxon>Ecdysozoa</taxon>
        <taxon>Nematoda</taxon>
        <taxon>Chromadorea</taxon>
        <taxon>Rhabditida</taxon>
        <taxon>Rhabditina</taxon>
        <taxon>Rhabditomorpha</taxon>
        <taxon>Rhabditoidea</taxon>
        <taxon>Rhabditidae</taxon>
        <taxon>Peloderinae</taxon>
        <taxon>Caenorhabditis</taxon>
    </lineage>
</organism>
<name>G0N154_CAEBE</name>
<reference evidence="2" key="1">
    <citation type="submission" date="2011-07" db="EMBL/GenBank/DDBJ databases">
        <authorList>
            <consortium name="Caenorhabditis brenneri Sequencing and Analysis Consortium"/>
            <person name="Wilson R.K."/>
        </authorList>
    </citation>
    <scope>NUCLEOTIDE SEQUENCE [LARGE SCALE GENOMIC DNA]</scope>
    <source>
        <strain evidence="2">PB2801</strain>
    </source>
</reference>
<evidence type="ECO:0000313" key="2">
    <source>
        <dbReference type="Proteomes" id="UP000008068"/>
    </source>
</evidence>
<dbReference type="HOGENOM" id="CLU_103474_0_0_1"/>
<gene>
    <name evidence="1" type="ORF">CAEBREN_03921</name>
</gene>
<accession>G0N154</accession>
<evidence type="ECO:0000313" key="1">
    <source>
        <dbReference type="EMBL" id="EGT49843.1"/>
    </source>
</evidence>
<sequence>MAKYLENGSYYVTNETYRFDSYMKLNEVRILSDSEGEDRDMERCVETEPGHVAVVKATEAEVGCTYKNEFHKYGSYWEDLEMGAVLKCQNDNKIEKKECLVNGSEYYVSIFCELKLSNGCRFICHEQKNIYKCPNQLSFLEVMNEATTRIPTTLRAELGF</sequence>
<dbReference type="InParanoid" id="G0N154"/>